<accession>A0A8K0UTS9</accession>
<dbReference type="AlphaFoldDB" id="A0A8K0UTS9"/>
<organism evidence="2 3">
    <name type="scientific">Cristinia sonorae</name>
    <dbReference type="NCBI Taxonomy" id="1940300"/>
    <lineage>
        <taxon>Eukaryota</taxon>
        <taxon>Fungi</taxon>
        <taxon>Dikarya</taxon>
        <taxon>Basidiomycota</taxon>
        <taxon>Agaricomycotina</taxon>
        <taxon>Agaricomycetes</taxon>
        <taxon>Agaricomycetidae</taxon>
        <taxon>Agaricales</taxon>
        <taxon>Pleurotineae</taxon>
        <taxon>Stephanosporaceae</taxon>
        <taxon>Cristinia</taxon>
    </lineage>
</organism>
<evidence type="ECO:0000313" key="2">
    <source>
        <dbReference type="EMBL" id="KAH8103334.1"/>
    </source>
</evidence>
<feature type="domain" description="Ribosomal RNA methyltransferase FtsJ" evidence="1">
    <location>
        <begin position="106"/>
        <end position="288"/>
    </location>
</feature>
<reference evidence="2" key="1">
    <citation type="journal article" date="2021" name="New Phytol.">
        <title>Evolutionary innovations through gain and loss of genes in the ectomycorrhizal Boletales.</title>
        <authorList>
            <person name="Wu G."/>
            <person name="Miyauchi S."/>
            <person name="Morin E."/>
            <person name="Kuo A."/>
            <person name="Drula E."/>
            <person name="Varga T."/>
            <person name="Kohler A."/>
            <person name="Feng B."/>
            <person name="Cao Y."/>
            <person name="Lipzen A."/>
            <person name="Daum C."/>
            <person name="Hundley H."/>
            <person name="Pangilinan J."/>
            <person name="Johnson J."/>
            <person name="Barry K."/>
            <person name="LaButti K."/>
            <person name="Ng V."/>
            <person name="Ahrendt S."/>
            <person name="Min B."/>
            <person name="Choi I.G."/>
            <person name="Park H."/>
            <person name="Plett J.M."/>
            <person name="Magnuson J."/>
            <person name="Spatafora J.W."/>
            <person name="Nagy L.G."/>
            <person name="Henrissat B."/>
            <person name="Grigoriev I.V."/>
            <person name="Yang Z.L."/>
            <person name="Xu J."/>
            <person name="Martin F.M."/>
        </authorList>
    </citation>
    <scope>NUCLEOTIDE SEQUENCE</scope>
    <source>
        <strain evidence="2">KKN 215</strain>
    </source>
</reference>
<evidence type="ECO:0000259" key="1">
    <source>
        <dbReference type="Pfam" id="PF01728"/>
    </source>
</evidence>
<dbReference type="OrthoDB" id="417125at2759"/>
<proteinExistence type="predicted"/>
<dbReference type="Proteomes" id="UP000813824">
    <property type="component" value="Unassembled WGS sequence"/>
</dbReference>
<comment type="caution">
    <text evidence="2">The sequence shown here is derived from an EMBL/GenBank/DDBJ whole genome shotgun (WGS) entry which is preliminary data.</text>
</comment>
<dbReference type="Gene3D" id="3.40.50.150">
    <property type="entry name" value="Vaccinia Virus protein VP39"/>
    <property type="match status" value="1"/>
</dbReference>
<dbReference type="InterPro" id="IPR002877">
    <property type="entry name" value="RNA_MeTrfase_FtsJ_dom"/>
</dbReference>
<dbReference type="CDD" id="cd02440">
    <property type="entry name" value="AdoMet_MTases"/>
    <property type="match status" value="1"/>
</dbReference>
<dbReference type="EMBL" id="JAEVFJ010000007">
    <property type="protein sequence ID" value="KAH8103334.1"/>
    <property type="molecule type" value="Genomic_DNA"/>
</dbReference>
<dbReference type="SUPFAM" id="SSF53335">
    <property type="entry name" value="S-adenosyl-L-methionine-dependent methyltransferases"/>
    <property type="match status" value="1"/>
</dbReference>
<evidence type="ECO:0000313" key="3">
    <source>
        <dbReference type="Proteomes" id="UP000813824"/>
    </source>
</evidence>
<name>A0A8K0UTS9_9AGAR</name>
<dbReference type="GO" id="GO:0008168">
    <property type="term" value="F:methyltransferase activity"/>
    <property type="evidence" value="ECO:0007669"/>
    <property type="project" value="InterPro"/>
</dbReference>
<dbReference type="Pfam" id="PF01728">
    <property type="entry name" value="FtsJ"/>
    <property type="match status" value="1"/>
</dbReference>
<keyword evidence="3" id="KW-1185">Reference proteome</keyword>
<gene>
    <name evidence="2" type="ORF">BXZ70DRAFT_985344</name>
</gene>
<sequence>MSLSTSPIDHIATALQETSLHDPAQQALQRITKIEQVIHARSPIFARLLDAKNTYRAHPAVEERFQYSRARQHATIDAPNYGFRVDFENVINFINGENGGFLQGNRVARFLDLGCAPGGFSNWILDTNLDARGVGVNLPDDEAKIKLDDTACHLRGPRYQVILEDVIRWAKSCVAEGTNPTLRLARITAVSGVDPINGSFDLVLGGAFPTMQAFFPWWHRTQLSFSQVFIAFSCLREGGSFILVTSSKPYRSLIELLALLRLSFATVTACKGPSHKTRSSSYLVCRGFHSQGRRTAINSLRSALMKLDNFSRLPPENDNEGGYHNERSQSFLFSCSDEELLRNEQEFFLKIFEPQWKAQLEAIENDLRKLGTHSL</sequence>
<dbReference type="InterPro" id="IPR029063">
    <property type="entry name" value="SAM-dependent_MTases_sf"/>
</dbReference>
<protein>
    <recommendedName>
        <fullName evidence="1">Ribosomal RNA methyltransferase FtsJ domain-containing protein</fullName>
    </recommendedName>
</protein>
<dbReference type="GO" id="GO:0032259">
    <property type="term" value="P:methylation"/>
    <property type="evidence" value="ECO:0007669"/>
    <property type="project" value="InterPro"/>
</dbReference>